<evidence type="ECO:0000313" key="7">
    <source>
        <dbReference type="EMBL" id="OCT87737.1"/>
    </source>
</evidence>
<dbReference type="GO" id="GO:0005615">
    <property type="term" value="C:extracellular space"/>
    <property type="evidence" value="ECO:0007669"/>
    <property type="project" value="UniProtKB-KW"/>
</dbReference>
<dbReference type="Gene3D" id="2.10.90.10">
    <property type="entry name" value="Cystine-knot cytokines"/>
    <property type="match status" value="1"/>
</dbReference>
<feature type="region of interest" description="Disordered" evidence="6">
    <location>
        <begin position="71"/>
        <end position="94"/>
    </location>
</feature>
<feature type="region of interest" description="Disordered" evidence="6">
    <location>
        <begin position="160"/>
        <end position="200"/>
    </location>
</feature>
<evidence type="ECO:0000256" key="2">
    <source>
        <dbReference type="ARBA" id="ARBA00007236"/>
    </source>
</evidence>
<keyword evidence="4" id="KW-0964">Secreted</keyword>
<reference evidence="8" key="1">
    <citation type="journal article" date="2016" name="Nature">
        <title>Genome evolution in the allotetraploid frog Xenopus laevis.</title>
        <authorList>
            <person name="Session A.M."/>
            <person name="Uno Y."/>
            <person name="Kwon T."/>
            <person name="Chapman J.A."/>
            <person name="Toyoda A."/>
            <person name="Takahashi S."/>
            <person name="Fukui A."/>
            <person name="Hikosaka A."/>
            <person name="Suzuki A."/>
            <person name="Kondo M."/>
            <person name="van Heeringen S.J."/>
            <person name="Quigley I."/>
            <person name="Heinz S."/>
            <person name="Ogino H."/>
            <person name="Ochi H."/>
            <person name="Hellsten U."/>
            <person name="Lyons J.B."/>
            <person name="Simakov O."/>
            <person name="Putnam N."/>
            <person name="Stites J."/>
            <person name="Kuroki Y."/>
            <person name="Tanaka T."/>
            <person name="Michiue T."/>
            <person name="Watanabe M."/>
            <person name="Bogdanovic O."/>
            <person name="Lister R."/>
            <person name="Georgiou G."/>
            <person name="Paranjpe S.S."/>
            <person name="van Kruijsbergen I."/>
            <person name="Shu S."/>
            <person name="Carlson J."/>
            <person name="Kinoshita T."/>
            <person name="Ohta Y."/>
            <person name="Mawaribuchi S."/>
            <person name="Jenkins J."/>
            <person name="Grimwood J."/>
            <person name="Schmutz J."/>
            <person name="Mitros T."/>
            <person name="Mozaffari S.V."/>
            <person name="Suzuki Y."/>
            <person name="Haramoto Y."/>
            <person name="Yamamoto T.S."/>
            <person name="Takagi C."/>
            <person name="Heald R."/>
            <person name="Miller K."/>
            <person name="Haudenschild C."/>
            <person name="Kitzman J."/>
            <person name="Nakayama T."/>
            <person name="Izutsu Y."/>
            <person name="Robert J."/>
            <person name="Fortriede J."/>
            <person name="Burns K."/>
            <person name="Lotay V."/>
            <person name="Karimi K."/>
            <person name="Yasuoka Y."/>
            <person name="Dichmann D.S."/>
            <person name="Flajnik M.F."/>
            <person name="Houston D.W."/>
            <person name="Shendure J."/>
            <person name="DuPasquier L."/>
            <person name="Vize P.D."/>
            <person name="Zorn A.M."/>
            <person name="Ito M."/>
            <person name="Marcotte E.M."/>
            <person name="Wallingford J.B."/>
            <person name="Ito Y."/>
            <person name="Asashima M."/>
            <person name="Ueno N."/>
            <person name="Matsuda Y."/>
            <person name="Veenstra G.J."/>
            <person name="Fujiyama A."/>
            <person name="Harland R.M."/>
            <person name="Taira M."/>
            <person name="Rokhsar D.S."/>
        </authorList>
    </citation>
    <scope>NUCLEOTIDE SEQUENCE [LARGE SCALE GENOMIC DNA]</scope>
    <source>
        <strain evidence="8">J</strain>
    </source>
</reference>
<dbReference type="PRINTS" id="PR01932">
    <property type="entry name" value="INTRLEUKIN17"/>
</dbReference>
<evidence type="ECO:0000256" key="3">
    <source>
        <dbReference type="ARBA" id="ARBA00022514"/>
    </source>
</evidence>
<feature type="compositionally biased region" description="Basic residues" evidence="6">
    <location>
        <begin position="167"/>
        <end position="178"/>
    </location>
</feature>
<organism evidence="7 8">
    <name type="scientific">Xenopus laevis</name>
    <name type="common">African clawed frog</name>
    <dbReference type="NCBI Taxonomy" id="8355"/>
    <lineage>
        <taxon>Eukaryota</taxon>
        <taxon>Metazoa</taxon>
        <taxon>Chordata</taxon>
        <taxon>Craniata</taxon>
        <taxon>Vertebrata</taxon>
        <taxon>Euteleostomi</taxon>
        <taxon>Amphibia</taxon>
        <taxon>Batrachia</taxon>
        <taxon>Anura</taxon>
        <taxon>Pipoidea</taxon>
        <taxon>Pipidae</taxon>
        <taxon>Xenopodinae</taxon>
        <taxon>Xenopus</taxon>
        <taxon>Xenopus</taxon>
    </lineage>
</organism>
<name>A0A974HRC4_XENLA</name>
<sequence>MHACVKTRACIWTRARIRTCARTSNRRRCGDIGQRRRRLSLSQTCWDLTHGYIGGNLIVCAVPWAPAGPVGSKSNLTDQPNDRSPPDERCRHTPHTIRKSYESLIRTIGSCVYGHLKRALKQEKNSCIPSPYIVDPPLNVTALQFLLIATSLLVAQALSSDAPNPSKGRKRGHLKGKNIHGSNQDRAKGKASPDPVLGGNSFAPSQLYSLVEDYERSLMEMVSQLRNNTDPSGNRCEVSLRLWLSNRRSLSPWAYSINHDENRIPVDIPEARCLCTGCVNPFTMKEDFSMTSIPIYSKIPVRRRLCEGSTSPIRPRRRKKCHKEYIDVMENIAVGCTCIF</sequence>
<dbReference type="SUPFAM" id="SSF57501">
    <property type="entry name" value="Cystine-knot cytokines"/>
    <property type="match status" value="1"/>
</dbReference>
<gene>
    <name evidence="7" type="ORF">XELAEV_18021435mg</name>
</gene>
<accession>A0A974HRC4</accession>
<dbReference type="InterPro" id="IPR010345">
    <property type="entry name" value="IL-17_fam"/>
</dbReference>
<evidence type="ECO:0000256" key="6">
    <source>
        <dbReference type="SAM" id="MobiDB-lite"/>
    </source>
</evidence>
<dbReference type="Pfam" id="PF06083">
    <property type="entry name" value="IL17"/>
    <property type="match status" value="1"/>
</dbReference>
<dbReference type="Proteomes" id="UP000694892">
    <property type="component" value="Chromosome 3S"/>
</dbReference>
<keyword evidence="3" id="KW-0202">Cytokine</keyword>
<dbReference type="InterPro" id="IPR029034">
    <property type="entry name" value="Cystine-knot_cytokine"/>
</dbReference>
<proteinExistence type="inferred from homology"/>
<protein>
    <recommendedName>
        <fullName evidence="9">Interleukin 17B</fullName>
    </recommendedName>
</protein>
<evidence type="ECO:0000256" key="4">
    <source>
        <dbReference type="ARBA" id="ARBA00022525"/>
    </source>
</evidence>
<evidence type="ECO:0000256" key="1">
    <source>
        <dbReference type="ARBA" id="ARBA00004613"/>
    </source>
</evidence>
<feature type="compositionally biased region" description="Basic and acidic residues" evidence="6">
    <location>
        <begin position="80"/>
        <end position="91"/>
    </location>
</feature>
<dbReference type="GO" id="GO:0006954">
    <property type="term" value="P:inflammatory response"/>
    <property type="evidence" value="ECO:0007669"/>
    <property type="project" value="InterPro"/>
</dbReference>
<evidence type="ECO:0000256" key="5">
    <source>
        <dbReference type="ARBA" id="ARBA00022729"/>
    </source>
</evidence>
<evidence type="ECO:0008006" key="9">
    <source>
        <dbReference type="Google" id="ProtNLM"/>
    </source>
</evidence>
<dbReference type="InterPro" id="IPR020440">
    <property type="entry name" value="IL-17_chr"/>
</dbReference>
<keyword evidence="5" id="KW-0732">Signal</keyword>
<dbReference type="AlphaFoldDB" id="A0A974HRC4"/>
<comment type="subcellular location">
    <subcellularLocation>
        <location evidence="1">Secreted</location>
    </subcellularLocation>
</comment>
<evidence type="ECO:0000313" key="8">
    <source>
        <dbReference type="Proteomes" id="UP000694892"/>
    </source>
</evidence>
<dbReference type="EMBL" id="CM004471">
    <property type="protein sequence ID" value="OCT87737.1"/>
    <property type="molecule type" value="Genomic_DNA"/>
</dbReference>
<comment type="similarity">
    <text evidence="2">Belongs to the IL-17 family.</text>
</comment>
<dbReference type="GO" id="GO:0005125">
    <property type="term" value="F:cytokine activity"/>
    <property type="evidence" value="ECO:0007669"/>
    <property type="project" value="UniProtKB-KW"/>
</dbReference>